<name>A0A0A2VPK6_BEABA</name>
<comment type="caution">
    <text evidence="2">The sequence shown here is derived from an EMBL/GenBank/DDBJ whole genome shotgun (WGS) entry which is preliminary data.</text>
</comment>
<accession>A0A0A2VPK6</accession>
<dbReference type="OrthoDB" id="5419928at2759"/>
<feature type="compositionally biased region" description="Basic and acidic residues" evidence="1">
    <location>
        <begin position="476"/>
        <end position="493"/>
    </location>
</feature>
<evidence type="ECO:0000313" key="3">
    <source>
        <dbReference type="Proteomes" id="UP000030106"/>
    </source>
</evidence>
<proteinExistence type="predicted"/>
<organism evidence="2 3">
    <name type="scientific">Beauveria bassiana D1-5</name>
    <dbReference type="NCBI Taxonomy" id="1245745"/>
    <lineage>
        <taxon>Eukaryota</taxon>
        <taxon>Fungi</taxon>
        <taxon>Dikarya</taxon>
        <taxon>Ascomycota</taxon>
        <taxon>Pezizomycotina</taxon>
        <taxon>Sordariomycetes</taxon>
        <taxon>Hypocreomycetidae</taxon>
        <taxon>Hypocreales</taxon>
        <taxon>Cordycipitaceae</taxon>
        <taxon>Beauveria</taxon>
    </lineage>
</organism>
<gene>
    <name evidence="2" type="ORF">BBAD15_g4837</name>
</gene>
<evidence type="ECO:0000256" key="1">
    <source>
        <dbReference type="SAM" id="MobiDB-lite"/>
    </source>
</evidence>
<feature type="region of interest" description="Disordered" evidence="1">
    <location>
        <begin position="509"/>
        <end position="550"/>
    </location>
</feature>
<dbReference type="eggNOG" id="ENOG502SUGA">
    <property type="taxonomic scope" value="Eukaryota"/>
</dbReference>
<dbReference type="EMBL" id="ANFO01000401">
    <property type="protein sequence ID" value="KGQ09831.1"/>
    <property type="molecule type" value="Genomic_DNA"/>
</dbReference>
<protein>
    <submittedName>
        <fullName evidence="2">Uncharacterized protein</fullName>
    </submittedName>
</protein>
<evidence type="ECO:0000313" key="2">
    <source>
        <dbReference type="EMBL" id="KGQ09831.1"/>
    </source>
</evidence>
<sequence>MDSSMASAALGSSTVPVEEVVAMDDDQLAQFMQRHLLPNGDYHLPVSGWDNLSRDELSHLAERLETQKRSRAQACSHPLDLVDLDARLRQVAPNESFTLRPECQFIHYSRSPTPPIDVTRDEKFAYHDLVNDGGRPAYPIGLIQEVYRDATRYVEILRPWQKYDDSPEGIFQAQLQRWQNFRKWQNDHRDLDDDDDGGFPAFVEWTKDVVLRDFLPSTREKRLAEIEADPSCLKSRWDERQFIRERQRRLCREKGSRGFREYTEAVKRRLARHNIAQTVELDEDPKKQDKLTTWIEYLNYEYWWFDKYASDIERLEPEHDKLWQELVEKNILKPHETKEFVRTVASAMEAEMEKDMGRKAVQRAKSKAKRIYLLTQKDPKRLDIPRAERILMLERASEDILAAGRQLEEAVNRSRLITQFVRATFGYHGAKTNAARHRFLIQWILDQLRLIESEVNLSSENRSGSNGKRRTKRRRTNDQEQAERQEPKRARIDLRESRMANIRTLSRVTETRAEKQSVASNLPRKDVPTVLGGSRRSARIAARRDASRSY</sequence>
<dbReference type="Proteomes" id="UP000030106">
    <property type="component" value="Unassembled WGS sequence"/>
</dbReference>
<dbReference type="HOGENOM" id="CLU_022835_1_0_1"/>
<dbReference type="AlphaFoldDB" id="A0A0A2VPK6"/>
<feature type="region of interest" description="Disordered" evidence="1">
    <location>
        <begin position="458"/>
        <end position="493"/>
    </location>
</feature>
<dbReference type="STRING" id="1245745.A0A0A2VPK6"/>
<reference evidence="2 3" key="1">
    <citation type="submission" date="2012-10" db="EMBL/GenBank/DDBJ databases">
        <title>Genome sequencing and analysis of entomopathogenic fungi Beauveria bassiana D1-5.</title>
        <authorList>
            <person name="Li Q."/>
            <person name="Wang L."/>
            <person name="Zhang Z."/>
            <person name="Wang Q."/>
            <person name="Ren J."/>
            <person name="Wang M."/>
            <person name="Xu W."/>
            <person name="Wang J."/>
            <person name="Lu Y."/>
            <person name="Du Q."/>
            <person name="Sun Z."/>
        </authorList>
    </citation>
    <scope>NUCLEOTIDE SEQUENCE [LARGE SCALE GENOMIC DNA]</scope>
    <source>
        <strain evidence="2 3">D1-5</strain>
    </source>
</reference>